<dbReference type="Proteomes" id="UP000053244">
    <property type="component" value="Unassembled WGS sequence"/>
</dbReference>
<proteinExistence type="predicted"/>
<evidence type="ECO:0000313" key="2">
    <source>
        <dbReference type="Proteomes" id="UP000053244"/>
    </source>
</evidence>
<keyword evidence="2" id="KW-1185">Reference proteome</keyword>
<accession>A0A0X3UUF4</accession>
<dbReference type="AlphaFoldDB" id="A0A0X3UUF4"/>
<organism evidence="1 2">
    <name type="scientific">Actinoplanes awajinensis subsp. mycoplanecinus</name>
    <dbReference type="NCBI Taxonomy" id="135947"/>
    <lineage>
        <taxon>Bacteria</taxon>
        <taxon>Bacillati</taxon>
        <taxon>Actinomycetota</taxon>
        <taxon>Actinomycetes</taxon>
        <taxon>Micromonosporales</taxon>
        <taxon>Micromonosporaceae</taxon>
        <taxon>Actinoplanes</taxon>
    </lineage>
</organism>
<gene>
    <name evidence="1" type="ORF">ADL15_15550</name>
</gene>
<sequence>MSQTPGTSLADLKEVAAGMQDYIRAENADARHAALEAANRRGVWQRLFPSQYERERQRIGIQGLRQISESRRELLEVYTAAQIEIARKSADALVAAQGMHLQSQLATFASAKISELNETMNAARAKFLTDMEPQFSMIEKIARPELQGPAYQSALQQVDMYFNFNGKLLNGFIESLNNRVGGIAR</sequence>
<protein>
    <submittedName>
        <fullName evidence="1">Uncharacterized protein</fullName>
    </submittedName>
</protein>
<dbReference type="EMBL" id="LLZH01000121">
    <property type="protein sequence ID" value="KUL34496.1"/>
    <property type="molecule type" value="Genomic_DNA"/>
</dbReference>
<evidence type="ECO:0000313" key="1">
    <source>
        <dbReference type="EMBL" id="KUL34496.1"/>
    </source>
</evidence>
<name>A0A0X3UUF4_9ACTN</name>
<comment type="caution">
    <text evidence="1">The sequence shown here is derived from an EMBL/GenBank/DDBJ whole genome shotgun (WGS) entry which is preliminary data.</text>
</comment>
<reference evidence="1 2" key="1">
    <citation type="submission" date="2015-10" db="EMBL/GenBank/DDBJ databases">
        <authorList>
            <person name="Gilbert D.G."/>
        </authorList>
    </citation>
    <scope>NUCLEOTIDE SEQUENCE [LARGE SCALE GENOMIC DNA]</scope>
    <source>
        <strain evidence="1 2">NRRL B-16712</strain>
    </source>
</reference>